<accession>A0A8T2S6U2</accession>
<reference evidence="7" key="1">
    <citation type="submission" date="2021-08" db="EMBL/GenBank/DDBJ databases">
        <title>WGS assembly of Ceratopteris richardii.</title>
        <authorList>
            <person name="Marchant D.B."/>
            <person name="Chen G."/>
            <person name="Jenkins J."/>
            <person name="Shu S."/>
            <person name="Leebens-Mack J."/>
            <person name="Grimwood J."/>
            <person name="Schmutz J."/>
            <person name="Soltis P."/>
            <person name="Soltis D."/>
            <person name="Chen Z.-H."/>
        </authorList>
    </citation>
    <scope>NUCLEOTIDE SEQUENCE</scope>
    <source>
        <strain evidence="7">Whitten #5841</strain>
        <tissue evidence="7">Leaf</tissue>
    </source>
</reference>
<sequence length="104" mass="11744">MTINPHLRRIVHEDNRRTVDEIRAWVSQNKITSVGMLWLSGMATSIAFSWPRPHMKSSVKIMHARIHPQALTLGALLAAAGLVNYGQVYISRNFCNTSTHKGYD</sequence>
<keyword evidence="4 5" id="KW-0472">Membrane</keyword>
<evidence type="ECO:0000313" key="7">
    <source>
        <dbReference type="EMBL" id="KAH7306739.1"/>
    </source>
</evidence>
<dbReference type="EMBL" id="CM035427">
    <property type="protein sequence ID" value="KAH7306739.1"/>
    <property type="molecule type" value="Genomic_DNA"/>
</dbReference>
<gene>
    <name evidence="7" type="ORF">KP509_22G027500</name>
</gene>
<protein>
    <recommendedName>
        <fullName evidence="6">HIG1 domain-containing protein</fullName>
    </recommendedName>
</protein>
<organism evidence="7 8">
    <name type="scientific">Ceratopteris richardii</name>
    <name type="common">Triangle waterfern</name>
    <dbReference type="NCBI Taxonomy" id="49495"/>
    <lineage>
        <taxon>Eukaryota</taxon>
        <taxon>Viridiplantae</taxon>
        <taxon>Streptophyta</taxon>
        <taxon>Embryophyta</taxon>
        <taxon>Tracheophyta</taxon>
        <taxon>Polypodiopsida</taxon>
        <taxon>Polypodiidae</taxon>
        <taxon>Polypodiales</taxon>
        <taxon>Pteridineae</taxon>
        <taxon>Pteridaceae</taxon>
        <taxon>Parkerioideae</taxon>
        <taxon>Ceratopteris</taxon>
    </lineage>
</organism>
<comment type="caution">
    <text evidence="7">The sequence shown here is derived from an EMBL/GenBank/DDBJ whole genome shotgun (WGS) entry which is preliminary data.</text>
</comment>
<proteinExistence type="predicted"/>
<dbReference type="GO" id="GO:0033617">
    <property type="term" value="P:mitochondrial respiratory chain complex IV assembly"/>
    <property type="evidence" value="ECO:0007669"/>
    <property type="project" value="TreeGrafter"/>
</dbReference>
<evidence type="ECO:0000256" key="1">
    <source>
        <dbReference type="ARBA" id="ARBA00004173"/>
    </source>
</evidence>
<evidence type="ECO:0000313" key="8">
    <source>
        <dbReference type="Proteomes" id="UP000825935"/>
    </source>
</evidence>
<dbReference type="InterPro" id="IPR007667">
    <property type="entry name" value="Hypoxia_induced_domain"/>
</dbReference>
<feature type="domain" description="HIG1" evidence="6">
    <location>
        <begin position="3"/>
        <end position="94"/>
    </location>
</feature>
<keyword evidence="2 5" id="KW-0812">Transmembrane</keyword>
<dbReference type="PANTHER" id="PTHR28018">
    <property type="entry name" value="RESPIRATORY SUPERCOMPLEX FACTOR 2, MITOCHONDRIAL"/>
    <property type="match status" value="1"/>
</dbReference>
<feature type="transmembrane region" description="Helical" evidence="5">
    <location>
        <begin position="31"/>
        <end position="50"/>
    </location>
</feature>
<dbReference type="Proteomes" id="UP000825935">
    <property type="component" value="Chromosome 22"/>
</dbReference>
<dbReference type="AlphaFoldDB" id="A0A8T2S6U2"/>
<name>A0A8T2S6U2_CERRI</name>
<keyword evidence="8" id="KW-1185">Reference proteome</keyword>
<dbReference type="InterPro" id="IPR040153">
    <property type="entry name" value="Rcf2"/>
</dbReference>
<feature type="transmembrane region" description="Helical" evidence="5">
    <location>
        <begin position="70"/>
        <end position="90"/>
    </location>
</feature>
<evidence type="ECO:0000256" key="3">
    <source>
        <dbReference type="ARBA" id="ARBA00022989"/>
    </source>
</evidence>
<dbReference type="Pfam" id="PF04588">
    <property type="entry name" value="HIG_1_N"/>
    <property type="match status" value="1"/>
</dbReference>
<dbReference type="OrthoDB" id="1915122at2759"/>
<dbReference type="Gene3D" id="6.10.140.1320">
    <property type="match status" value="1"/>
</dbReference>
<keyword evidence="3 5" id="KW-1133">Transmembrane helix</keyword>
<dbReference type="GO" id="GO:0005739">
    <property type="term" value="C:mitochondrion"/>
    <property type="evidence" value="ECO:0007669"/>
    <property type="project" value="UniProtKB-SubCell"/>
</dbReference>
<dbReference type="PANTHER" id="PTHR28018:SF2">
    <property type="entry name" value="F18C1.18 PROTEIN-RELATED"/>
    <property type="match status" value="1"/>
</dbReference>
<comment type="subcellular location">
    <subcellularLocation>
        <location evidence="1">Mitochondrion</location>
    </subcellularLocation>
</comment>
<evidence type="ECO:0000259" key="6">
    <source>
        <dbReference type="PROSITE" id="PS51503"/>
    </source>
</evidence>
<evidence type="ECO:0000256" key="5">
    <source>
        <dbReference type="SAM" id="Phobius"/>
    </source>
</evidence>
<dbReference type="PROSITE" id="PS51503">
    <property type="entry name" value="HIG1"/>
    <property type="match status" value="1"/>
</dbReference>
<evidence type="ECO:0000256" key="2">
    <source>
        <dbReference type="ARBA" id="ARBA00022692"/>
    </source>
</evidence>
<evidence type="ECO:0000256" key="4">
    <source>
        <dbReference type="ARBA" id="ARBA00023136"/>
    </source>
</evidence>